<feature type="binding site" evidence="2">
    <location>
        <position position="29"/>
    </location>
    <ligand>
        <name>substrate</name>
    </ligand>
</feature>
<dbReference type="GO" id="GO:0052689">
    <property type="term" value="F:carboxylic ester hydrolase activity"/>
    <property type="evidence" value="ECO:0007669"/>
    <property type="project" value="InterPro"/>
</dbReference>
<dbReference type="AlphaFoldDB" id="A0A2N0ZH82"/>
<dbReference type="InterPro" id="IPR029058">
    <property type="entry name" value="AB_hydrolase_fold"/>
</dbReference>
<dbReference type="Proteomes" id="UP000233343">
    <property type="component" value="Unassembled WGS sequence"/>
</dbReference>
<proteinExistence type="predicted"/>
<feature type="binding site" evidence="2">
    <location>
        <position position="98"/>
    </location>
    <ligand>
        <name>substrate</name>
    </ligand>
</feature>
<dbReference type="EMBL" id="PISD01000022">
    <property type="protein sequence ID" value="PKG28862.1"/>
    <property type="molecule type" value="Genomic_DNA"/>
</dbReference>
<dbReference type="InterPro" id="IPR022742">
    <property type="entry name" value="Hydrolase_4"/>
</dbReference>
<accession>A0A2N0ZH82</accession>
<evidence type="ECO:0000256" key="1">
    <source>
        <dbReference type="PIRSR" id="PIRSR017388-1"/>
    </source>
</evidence>
<evidence type="ECO:0000313" key="5">
    <source>
        <dbReference type="Proteomes" id="UP000233343"/>
    </source>
</evidence>
<keyword evidence="5" id="KW-1185">Reference proteome</keyword>
<dbReference type="InterPro" id="IPR012354">
    <property type="entry name" value="Esterase_lipase"/>
</dbReference>
<dbReference type="SUPFAM" id="SSF53474">
    <property type="entry name" value="alpha/beta-Hydrolases"/>
    <property type="match status" value="1"/>
</dbReference>
<name>A0A2N0ZH82_9BACI</name>
<gene>
    <name evidence="4" type="ORF">CWS20_11490</name>
</gene>
<protein>
    <recommendedName>
        <fullName evidence="3">Serine aminopeptidase S33 domain-containing protein</fullName>
    </recommendedName>
</protein>
<reference evidence="4 5" key="1">
    <citation type="journal article" date="2010" name="Int. J. Syst. Evol. Microbiol.">
        <title>Bacillus horneckiae sp. nov., isolated from a spacecraft-assembly clean room.</title>
        <authorList>
            <person name="Vaishampayan P."/>
            <person name="Probst A."/>
            <person name="Krishnamurthi S."/>
            <person name="Ghosh S."/>
            <person name="Osman S."/>
            <person name="McDowall A."/>
            <person name="Ruckmani A."/>
            <person name="Mayilraj S."/>
            <person name="Venkateswaran K."/>
        </authorList>
    </citation>
    <scope>NUCLEOTIDE SEQUENCE [LARGE SCALE GENOMIC DNA]</scope>
    <source>
        <strain evidence="5">1PO1SC</strain>
    </source>
</reference>
<dbReference type="InterPro" id="IPR051044">
    <property type="entry name" value="MAG_DAG_Lipase"/>
</dbReference>
<dbReference type="PIRSF" id="PIRSF017388">
    <property type="entry name" value="Esterase_lipase"/>
    <property type="match status" value="1"/>
</dbReference>
<feature type="domain" description="Serine aminopeptidase S33" evidence="3">
    <location>
        <begin position="23"/>
        <end position="229"/>
    </location>
</feature>
<dbReference type="Pfam" id="PF12146">
    <property type="entry name" value="Hydrolase_4"/>
    <property type="match status" value="1"/>
</dbReference>
<dbReference type="Gene3D" id="3.40.50.1820">
    <property type="entry name" value="alpha/beta hydrolase"/>
    <property type="match status" value="1"/>
</dbReference>
<dbReference type="RefSeq" id="WP_066195922.1">
    <property type="nucleotide sequence ID" value="NZ_JARMMB010000029.1"/>
</dbReference>
<feature type="active site" description="Charge relay system" evidence="1">
    <location>
        <position position="194"/>
    </location>
</feature>
<evidence type="ECO:0000256" key="2">
    <source>
        <dbReference type="PIRSR" id="PIRSR017388-2"/>
    </source>
</evidence>
<evidence type="ECO:0000313" key="4">
    <source>
        <dbReference type="EMBL" id="PKG28862.1"/>
    </source>
</evidence>
<feature type="active site" description="Nucleophile" evidence="1">
    <location>
        <position position="97"/>
    </location>
</feature>
<evidence type="ECO:0000259" key="3">
    <source>
        <dbReference type="Pfam" id="PF12146"/>
    </source>
</evidence>
<comment type="caution">
    <text evidence="4">The sequence shown here is derived from an EMBL/GenBank/DDBJ whole genome shotgun (WGS) entry which is preliminary data.</text>
</comment>
<dbReference type="PANTHER" id="PTHR11614">
    <property type="entry name" value="PHOSPHOLIPASE-RELATED"/>
    <property type="match status" value="1"/>
</dbReference>
<organism evidence="4 5">
    <name type="scientific">Cytobacillus horneckiae</name>
    <dbReference type="NCBI Taxonomy" id="549687"/>
    <lineage>
        <taxon>Bacteria</taxon>
        <taxon>Bacillati</taxon>
        <taxon>Bacillota</taxon>
        <taxon>Bacilli</taxon>
        <taxon>Bacillales</taxon>
        <taxon>Bacillaceae</taxon>
        <taxon>Cytobacillus</taxon>
    </lineage>
</organism>
<feature type="active site" description="Charge relay system" evidence="1">
    <location>
        <position position="224"/>
    </location>
</feature>
<sequence>MSRTQGVISGAESFFYNGSDTGILIVHGFIGTPQSVKFIGQSFAKLGYTVYAPRLAGHGTNIYDLEKCTYEDWLNSVVEAYKRLKKQCGKVYCIGQSMGGTLTLLLAERFKELAGIILINTALSIPAYNYLKNGTNLNYIDEGLPDIKDPSVHEITYSRVPINAVREIQKLMKLAPGSIKNIECPALCFKSIEDHVVPHENTDRIFRELPTGNKWLRVLNESYHVATMDYEKDRIIEDSHEFIQWQQSYLNDDEIGGCEVG</sequence>